<accession>A0ABU4FV36</accession>
<keyword evidence="3" id="KW-1185">Reference proteome</keyword>
<name>A0ABU4FV36_9BACL</name>
<evidence type="ECO:0000313" key="2">
    <source>
        <dbReference type="EMBL" id="MDW0108569.1"/>
    </source>
</evidence>
<comment type="caution">
    <text evidence="2">The sequence shown here is derived from an EMBL/GenBank/DDBJ whole genome shotgun (WGS) entry which is preliminary data.</text>
</comment>
<gene>
    <name evidence="2" type="ORF">QT716_00750</name>
</gene>
<protein>
    <submittedName>
        <fullName evidence="2">Uncharacterized protein</fullName>
    </submittedName>
</protein>
<feature type="region of interest" description="Disordered" evidence="1">
    <location>
        <begin position="129"/>
        <end position="148"/>
    </location>
</feature>
<reference evidence="2 3" key="1">
    <citation type="submission" date="2023-06" db="EMBL/GenBank/DDBJ databases">
        <title>Sporosarcina sp. nov., isolated from Korean traditional fermented seafood 'Jeotgal'.</title>
        <authorList>
            <person name="Yang A.-I."/>
            <person name="Shin N.-R."/>
        </authorList>
    </citation>
    <scope>NUCLEOTIDE SEQUENCE [LARGE SCALE GENOMIC DNA]</scope>
    <source>
        <strain evidence="2 3">KCTC3840</strain>
    </source>
</reference>
<organism evidence="2 3">
    <name type="scientific">Sporosarcina aquimarina</name>
    <dbReference type="NCBI Taxonomy" id="114975"/>
    <lineage>
        <taxon>Bacteria</taxon>
        <taxon>Bacillati</taxon>
        <taxon>Bacillota</taxon>
        <taxon>Bacilli</taxon>
        <taxon>Bacillales</taxon>
        <taxon>Caryophanaceae</taxon>
        <taxon>Sporosarcina</taxon>
    </lineage>
</organism>
<dbReference type="Proteomes" id="UP001280629">
    <property type="component" value="Unassembled WGS sequence"/>
</dbReference>
<dbReference type="EMBL" id="JAUBDH010000001">
    <property type="protein sequence ID" value="MDW0108569.1"/>
    <property type="molecule type" value="Genomic_DNA"/>
</dbReference>
<proteinExistence type="predicted"/>
<evidence type="ECO:0000313" key="3">
    <source>
        <dbReference type="Proteomes" id="UP001280629"/>
    </source>
</evidence>
<evidence type="ECO:0000256" key="1">
    <source>
        <dbReference type="SAM" id="MobiDB-lite"/>
    </source>
</evidence>
<sequence>MVTISMNPAVTETNRYASLKKRSAEAAYTKNAEYAGGNEQKRNEAEQQLTASSELMRARKADDFQKLGAGQLKQITLPLGKTLEETISSWQEIRRDALTGFDPAEMDLQLAAAASAKIMETEGQLALEERMRSLESQEESAGESNSPNVVNDLFLTETMQKRYNHAATAYAIQVNAKQQGYEVASPAYSLIA</sequence>
<dbReference type="RefSeq" id="WP_317933757.1">
    <property type="nucleotide sequence ID" value="NZ_JAUBDH010000001.1"/>
</dbReference>